<sequence>MRRSYSLSFKYKVIQRALEIQDLNKVARENRLNSRMIYRWIKEYKQGKYEVSSLI</sequence>
<organism evidence="1 2">
    <name type="scientific">Aneurinibacillus soli</name>
    <dbReference type="NCBI Taxonomy" id="1500254"/>
    <lineage>
        <taxon>Bacteria</taxon>
        <taxon>Bacillati</taxon>
        <taxon>Bacillota</taxon>
        <taxon>Bacilli</taxon>
        <taxon>Bacillales</taxon>
        <taxon>Paenibacillaceae</taxon>
        <taxon>Aneurinibacillus group</taxon>
        <taxon>Aneurinibacillus</taxon>
    </lineage>
</organism>
<name>A0A0U5B2G4_9BACL</name>
<dbReference type="InterPro" id="IPR002514">
    <property type="entry name" value="Transposase_8"/>
</dbReference>
<evidence type="ECO:0000313" key="2">
    <source>
        <dbReference type="Proteomes" id="UP000217696"/>
    </source>
</evidence>
<dbReference type="InterPro" id="IPR009057">
    <property type="entry name" value="Homeodomain-like_sf"/>
</dbReference>
<dbReference type="AlphaFoldDB" id="A0A0U5B2G4"/>
<dbReference type="SUPFAM" id="SSF46689">
    <property type="entry name" value="Homeodomain-like"/>
    <property type="match status" value="1"/>
</dbReference>
<dbReference type="Pfam" id="PF01527">
    <property type="entry name" value="HTH_Tnp_1"/>
    <property type="match status" value="1"/>
</dbReference>
<proteinExistence type="predicted"/>
<dbReference type="EMBL" id="AP017312">
    <property type="protein sequence ID" value="BAU28786.1"/>
    <property type="molecule type" value="Genomic_DNA"/>
</dbReference>
<protein>
    <recommendedName>
        <fullName evidence="3">Transposase</fullName>
    </recommendedName>
</protein>
<reference evidence="1 2" key="1">
    <citation type="submission" date="2015-12" db="EMBL/GenBank/DDBJ databases">
        <title>Genome sequence of Aneurinibacillus soli.</title>
        <authorList>
            <person name="Lee J.S."/>
            <person name="Lee K.C."/>
            <person name="Kim K.K."/>
            <person name="Lee B.W."/>
        </authorList>
    </citation>
    <scope>NUCLEOTIDE SEQUENCE [LARGE SCALE GENOMIC DNA]</scope>
    <source>
        <strain evidence="1 2">CB4</strain>
    </source>
</reference>
<accession>A0A0U5B2G4</accession>
<dbReference type="OrthoDB" id="2680054at2"/>
<dbReference type="KEGG" id="asoc:CB4_02963"/>
<evidence type="ECO:0008006" key="3">
    <source>
        <dbReference type="Google" id="ProtNLM"/>
    </source>
</evidence>
<evidence type="ECO:0000313" key="1">
    <source>
        <dbReference type="EMBL" id="BAU28786.1"/>
    </source>
</evidence>
<dbReference type="Proteomes" id="UP000217696">
    <property type="component" value="Chromosome"/>
</dbReference>
<dbReference type="RefSeq" id="WP_096466497.1">
    <property type="nucleotide sequence ID" value="NZ_AP017312.1"/>
</dbReference>
<gene>
    <name evidence="1" type="ORF">CB4_02963</name>
</gene>
<keyword evidence="2" id="KW-1185">Reference proteome</keyword>